<reference evidence="1 2" key="1">
    <citation type="journal article" date="2017" name="Curr. Biol.">
        <title>The Evolution of Venom by Co-option of Single-Copy Genes.</title>
        <authorList>
            <person name="Martinson E.O."/>
            <person name="Mrinalini"/>
            <person name="Kelkar Y.D."/>
            <person name="Chang C.H."/>
            <person name="Werren J.H."/>
        </authorList>
    </citation>
    <scope>NUCLEOTIDE SEQUENCE [LARGE SCALE GENOMIC DNA]</scope>
    <source>
        <strain evidence="1 2">Alberta</strain>
        <tissue evidence="1">Whole body</tissue>
    </source>
</reference>
<sequence>MPIYFAVSAASVKREREWESATQARGRKLRQLFTSPLIDYTNLPALQCCASLHGFSLRSLSFNVRFLTIRLARSTAMLIHVARALARMR</sequence>
<protein>
    <submittedName>
        <fullName evidence="1">Uncharacterized protein</fullName>
    </submittedName>
</protein>
<gene>
    <name evidence="1" type="ORF">TSAR_015906</name>
</gene>
<keyword evidence="2" id="KW-1185">Reference proteome</keyword>
<proteinExistence type="predicted"/>
<dbReference type="Proteomes" id="UP000215335">
    <property type="component" value="Unassembled WGS sequence"/>
</dbReference>
<evidence type="ECO:0000313" key="2">
    <source>
        <dbReference type="Proteomes" id="UP000215335"/>
    </source>
</evidence>
<comment type="caution">
    <text evidence="1">The sequence shown here is derived from an EMBL/GenBank/DDBJ whole genome shotgun (WGS) entry which is preliminary data.</text>
</comment>
<dbReference type="AlphaFoldDB" id="A0A232FGL8"/>
<accession>A0A232FGL8</accession>
<name>A0A232FGL8_9HYME</name>
<dbReference type="EMBL" id="NNAY01000273">
    <property type="protein sequence ID" value="OXU29579.1"/>
    <property type="molecule type" value="Genomic_DNA"/>
</dbReference>
<organism evidence="1 2">
    <name type="scientific">Trichomalopsis sarcophagae</name>
    <dbReference type="NCBI Taxonomy" id="543379"/>
    <lineage>
        <taxon>Eukaryota</taxon>
        <taxon>Metazoa</taxon>
        <taxon>Ecdysozoa</taxon>
        <taxon>Arthropoda</taxon>
        <taxon>Hexapoda</taxon>
        <taxon>Insecta</taxon>
        <taxon>Pterygota</taxon>
        <taxon>Neoptera</taxon>
        <taxon>Endopterygota</taxon>
        <taxon>Hymenoptera</taxon>
        <taxon>Apocrita</taxon>
        <taxon>Proctotrupomorpha</taxon>
        <taxon>Chalcidoidea</taxon>
        <taxon>Pteromalidae</taxon>
        <taxon>Pteromalinae</taxon>
        <taxon>Trichomalopsis</taxon>
    </lineage>
</organism>
<evidence type="ECO:0000313" key="1">
    <source>
        <dbReference type="EMBL" id="OXU29579.1"/>
    </source>
</evidence>